<dbReference type="RefSeq" id="WP_156558616.1">
    <property type="nucleotide sequence ID" value="NZ_CACRTV010000003.1"/>
</dbReference>
<protein>
    <submittedName>
        <fullName evidence="1">Uncharacterized protein</fullName>
    </submittedName>
</protein>
<accession>A0A6N2Y3T4</accession>
<dbReference type="AlphaFoldDB" id="A0A6N2Y3T4"/>
<reference evidence="1" key="1">
    <citation type="submission" date="2019-11" db="EMBL/GenBank/DDBJ databases">
        <authorList>
            <person name="Feng L."/>
        </authorList>
    </citation>
    <scope>NUCLEOTIDE SEQUENCE</scope>
    <source>
        <strain evidence="1">CParaputrificumLFYP93</strain>
    </source>
</reference>
<name>A0A6N2Y3T4_9CLOT</name>
<sequence>MQKIEGVELNIYGDEGNDISISLSSTQTLVVFKILGFEFKDEACSMFNDETLNKFMKMKGNPLNLKNKRAL</sequence>
<gene>
    <name evidence="1" type="ORF">CPLFYP93_00131</name>
</gene>
<dbReference type="EMBL" id="CACRTV010000003">
    <property type="protein sequence ID" value="VYT61424.1"/>
    <property type="molecule type" value="Genomic_DNA"/>
</dbReference>
<evidence type="ECO:0000313" key="1">
    <source>
        <dbReference type="EMBL" id="VYT61424.1"/>
    </source>
</evidence>
<proteinExistence type="predicted"/>
<organism evidence="1">
    <name type="scientific">Clostridium paraputrificum</name>
    <dbReference type="NCBI Taxonomy" id="29363"/>
    <lineage>
        <taxon>Bacteria</taxon>
        <taxon>Bacillati</taxon>
        <taxon>Bacillota</taxon>
        <taxon>Clostridia</taxon>
        <taxon>Eubacteriales</taxon>
        <taxon>Clostridiaceae</taxon>
        <taxon>Clostridium</taxon>
    </lineage>
</organism>